<feature type="signal peptide" evidence="3">
    <location>
        <begin position="1"/>
        <end position="21"/>
    </location>
</feature>
<dbReference type="Pfam" id="PF24086">
    <property type="entry name" value="DUF7371"/>
    <property type="match status" value="1"/>
</dbReference>
<proteinExistence type="predicted"/>
<dbReference type="GeneID" id="28945841"/>
<feature type="compositionally biased region" description="Polar residues" evidence="1">
    <location>
        <begin position="656"/>
        <end position="674"/>
    </location>
</feature>
<feature type="chain" id="PRO_5005324182" description="DUF7371 domain-containing protein" evidence="3">
    <location>
        <begin position="22"/>
        <end position="1293"/>
    </location>
</feature>
<accession>A0A0J9ULC0</accession>
<feature type="compositionally biased region" description="Low complexity" evidence="1">
    <location>
        <begin position="680"/>
        <end position="690"/>
    </location>
</feature>
<feature type="compositionally biased region" description="Low complexity" evidence="1">
    <location>
        <begin position="27"/>
        <end position="50"/>
    </location>
</feature>
<keyword evidence="3" id="KW-0732">Signal</keyword>
<feature type="compositionally biased region" description="Polar residues" evidence="1">
    <location>
        <begin position="387"/>
        <end position="410"/>
    </location>
</feature>
<protein>
    <recommendedName>
        <fullName evidence="4">DUF7371 domain-containing protein</fullName>
    </recommendedName>
</protein>
<organism evidence="5 6">
    <name type="scientific">Fusarium oxysporum f. sp. lycopersici (strain 4287 / CBS 123668 / FGSC 9935 / NRRL 34936)</name>
    <name type="common">Fusarium vascular wilt of tomato</name>
    <dbReference type="NCBI Taxonomy" id="426428"/>
    <lineage>
        <taxon>Eukaryota</taxon>
        <taxon>Fungi</taxon>
        <taxon>Dikarya</taxon>
        <taxon>Ascomycota</taxon>
        <taxon>Pezizomycotina</taxon>
        <taxon>Sordariomycetes</taxon>
        <taxon>Hypocreomycetidae</taxon>
        <taxon>Hypocreales</taxon>
        <taxon>Nectriaceae</taxon>
        <taxon>Fusarium</taxon>
        <taxon>Fusarium oxysporum species complex</taxon>
    </lineage>
</organism>
<keyword evidence="2" id="KW-0472">Membrane</keyword>
<dbReference type="EMBL" id="DS231699">
    <property type="protein sequence ID" value="KNB00055.1"/>
    <property type="molecule type" value="Genomic_DNA"/>
</dbReference>
<feature type="region of interest" description="Disordered" evidence="1">
    <location>
        <begin position="133"/>
        <end position="167"/>
    </location>
</feature>
<feature type="compositionally biased region" description="Polar residues" evidence="1">
    <location>
        <begin position="639"/>
        <end position="648"/>
    </location>
</feature>
<feature type="region of interest" description="Disordered" evidence="1">
    <location>
        <begin position="940"/>
        <end position="970"/>
    </location>
</feature>
<evidence type="ECO:0000256" key="3">
    <source>
        <dbReference type="SAM" id="SignalP"/>
    </source>
</evidence>
<feature type="compositionally biased region" description="Polar residues" evidence="1">
    <location>
        <begin position="337"/>
        <end position="359"/>
    </location>
</feature>
<feature type="compositionally biased region" description="Low complexity" evidence="1">
    <location>
        <begin position="226"/>
        <end position="258"/>
    </location>
</feature>
<evidence type="ECO:0000256" key="1">
    <source>
        <dbReference type="SAM" id="MobiDB-lite"/>
    </source>
</evidence>
<feature type="compositionally biased region" description="Polar residues" evidence="1">
    <location>
        <begin position="259"/>
        <end position="277"/>
    </location>
</feature>
<dbReference type="VEuPathDB" id="FungiDB:FOXG_03736"/>
<feature type="region of interest" description="Disordered" evidence="1">
    <location>
        <begin position="1031"/>
        <end position="1060"/>
    </location>
</feature>
<feature type="region of interest" description="Disordered" evidence="1">
    <location>
        <begin position="559"/>
        <end position="589"/>
    </location>
</feature>
<evidence type="ECO:0000313" key="6">
    <source>
        <dbReference type="Proteomes" id="UP000009097"/>
    </source>
</evidence>
<dbReference type="RefSeq" id="XP_018238100.1">
    <property type="nucleotide sequence ID" value="XM_018381577.1"/>
</dbReference>
<dbReference type="OrthoDB" id="5385013at2759"/>
<feature type="transmembrane region" description="Helical" evidence="2">
    <location>
        <begin position="85"/>
        <end position="107"/>
    </location>
</feature>
<sequence>MRIAASLGVLVATSLLGHTAAQATDYGNPNGSPVGSSPGGSSNIIPGNTDGSAPAPALPTVALTVSPLMDLVVSLVVFRETFLVALLSISLVLVQLSFLAAFLPMHLRTSLAHPVLPTLVSLTSPPVLSAPQRLDDATVYPTDTQDGQDFPWPDDSDSDGSEFLSALPTKPADFTSLMPASSVPPFTTLTLDIWGPDGSPSSSGTGSDDGTGSGDSSNPEDGNSVGGANDPSDDSASSNSGSNSGSDSGVSNSSGPDGENSSQNGLDSQSFSQTPGSNGAPGYSDGASGDDTSVGFSGDSGANTAAPTPFPTPGSPSNGGVPGSQPQFPSAVPPQEASGSLPVTTQAGPQGQGENSPWFTNVPGGTDAGQPTPSFITITGQDGLPTIVSSGSNAGPGQEQPSATPGFTQSGNNPGFPGGVPTGFPLPPAVSAGIPGSQGPSNSQAGSLPGSEPEGGITTCATFTITGTDGLPTVIDSTWVVPSSTPSFEDSSQLPVTGVPQASLSGIPIDVGSIPTGPISAPGMPQDGPGGSGSSTCTSYTTIGTDGLPTVVHSTWAVPVTGSDSDSGHSSGSRGSDSPGGFLTISGLSTFGPDDIPGSLSTTSNLGGAIPIIPSTSYTIIGTDGLPTVVGTTLAIPGPTNTDPSISIGTEGPSWASDSLPNGATSTITMQTTRAPELHSSGPSDASGSDDGSEGITTCTSYTIIGPDGLPTIVDSTWVIPGSANPQSESPGNPSFVSDSLTSGLPTGNPGPVTSFPNLPSDGNDVGVPGFTTCITYTVIGTDGLPTAVDSTFVVPTGTATPAEGTSLTDGQADSSLGSPEAFTTITTTVVLGPDGKPTPTEQTIVFSDSSALGISADVPQGTSSGITPPSNSEPILTTGGLGPLSTSIPTLNGYNDGMPEESTSVIPTDASADAQGTSASGTTTGTFTWTVTSVVDTSNGPMFSDGAEQPPFTSKPSGDGSSDQLPQTAYGPVASENTLWPLSAGTATLQTTTWTNVIEDETTSYTIDYPLTTLATVAVHRKRFFRRQGMSWSNSTASDSSVTSPTATETSSKASSPSICATGRSIGNTTIDFDNSKPGPLFNPVENIWFSGGFLIAPPSSRQSQPYIPTSGGQLVEFVPPALSNTTSTISGDVAQIGVGPHAASPCFRFDLFGASLGCDASGDEEWCEFEISAYRWNETSSTEESIAWSETKQVPACPTFSEGGYELTRVDLVGYTDLSSVLITVRVSQNLRVWWGDDFRVGWTDNSCIAASCRTNVPSQFVKRETVLSALRQGVYQWTPHELKRLEDSLV</sequence>
<dbReference type="Proteomes" id="UP000009097">
    <property type="component" value="Unassembled WGS sequence"/>
</dbReference>
<feature type="compositionally biased region" description="Polar residues" evidence="1">
    <location>
        <begin position="1050"/>
        <end position="1060"/>
    </location>
</feature>
<dbReference type="KEGG" id="fox:FOXG_03736"/>
<feature type="compositionally biased region" description="Low complexity" evidence="1">
    <location>
        <begin position="1032"/>
        <end position="1049"/>
    </location>
</feature>
<feature type="compositionally biased region" description="Low complexity" evidence="1">
    <location>
        <begin position="315"/>
        <end position="326"/>
    </location>
</feature>
<feature type="domain" description="DUF7371" evidence="4">
    <location>
        <begin position="1068"/>
        <end position="1256"/>
    </location>
</feature>
<feature type="region of interest" description="Disordered" evidence="1">
    <location>
        <begin position="189"/>
        <end position="460"/>
    </location>
</feature>
<feature type="compositionally biased region" description="Low complexity" evidence="1">
    <location>
        <begin position="195"/>
        <end position="206"/>
    </location>
</feature>
<feature type="region of interest" description="Disordered" evidence="1">
    <location>
        <begin position="637"/>
        <end position="700"/>
    </location>
</feature>
<feature type="compositionally biased region" description="Low complexity" evidence="1">
    <location>
        <begin position="562"/>
        <end position="581"/>
    </location>
</feature>
<feature type="transmembrane region" description="Helical" evidence="2">
    <location>
        <begin position="57"/>
        <end position="78"/>
    </location>
</feature>
<evidence type="ECO:0000256" key="2">
    <source>
        <dbReference type="SAM" id="Phobius"/>
    </source>
</evidence>
<feature type="compositionally biased region" description="Polar residues" evidence="1">
    <location>
        <begin position="952"/>
        <end position="968"/>
    </location>
</feature>
<reference evidence="5" key="2">
    <citation type="journal article" date="2010" name="Nature">
        <title>Comparative genomics reveals mobile pathogenicity chromosomes in Fusarium.</title>
        <authorList>
            <person name="Ma L.J."/>
            <person name="van der Does H.C."/>
            <person name="Borkovich K.A."/>
            <person name="Coleman J.J."/>
            <person name="Daboussi M.J."/>
            <person name="Di Pietro A."/>
            <person name="Dufresne M."/>
            <person name="Freitag M."/>
            <person name="Grabherr M."/>
            <person name="Henrissat B."/>
            <person name="Houterman P.M."/>
            <person name="Kang S."/>
            <person name="Shim W.B."/>
            <person name="Woloshuk C."/>
            <person name="Xie X."/>
            <person name="Xu J.R."/>
            <person name="Antoniw J."/>
            <person name="Baker S.E."/>
            <person name="Bluhm B.H."/>
            <person name="Breakspear A."/>
            <person name="Brown D.W."/>
            <person name="Butchko R.A."/>
            <person name="Chapman S."/>
            <person name="Coulson R."/>
            <person name="Coutinho P.M."/>
            <person name="Danchin E.G."/>
            <person name="Diener A."/>
            <person name="Gale L.R."/>
            <person name="Gardiner D.M."/>
            <person name="Goff S."/>
            <person name="Hammond-Kosack K.E."/>
            <person name="Hilburn K."/>
            <person name="Hua-Van A."/>
            <person name="Jonkers W."/>
            <person name="Kazan K."/>
            <person name="Kodira C.D."/>
            <person name="Koehrsen M."/>
            <person name="Kumar L."/>
            <person name="Lee Y.H."/>
            <person name="Li L."/>
            <person name="Manners J.M."/>
            <person name="Miranda-Saavedra D."/>
            <person name="Mukherjee M."/>
            <person name="Park G."/>
            <person name="Park J."/>
            <person name="Park S.Y."/>
            <person name="Proctor R.H."/>
            <person name="Regev A."/>
            <person name="Ruiz-Roldan M.C."/>
            <person name="Sain D."/>
            <person name="Sakthikumar S."/>
            <person name="Sykes S."/>
            <person name="Schwartz D.C."/>
            <person name="Turgeon B.G."/>
            <person name="Wapinski I."/>
            <person name="Yoder O."/>
            <person name="Young S."/>
            <person name="Zeng Q."/>
            <person name="Zhou S."/>
            <person name="Galagan J."/>
            <person name="Cuomo C.A."/>
            <person name="Kistler H.C."/>
            <person name="Rep M."/>
        </authorList>
    </citation>
    <scope>NUCLEOTIDE SEQUENCE [LARGE SCALE GENOMIC DNA]</scope>
    <source>
        <strain evidence="5">4287</strain>
    </source>
</reference>
<keyword evidence="2" id="KW-0812">Transmembrane</keyword>
<reference evidence="5" key="1">
    <citation type="submission" date="2007-04" db="EMBL/GenBank/DDBJ databases">
        <authorList>
            <consortium name="The Broad Institute Genome Sequencing Platform"/>
            <person name="Birren B."/>
            <person name="Lander E."/>
            <person name="Galagan J."/>
            <person name="Nusbaum C."/>
            <person name="Devon K."/>
            <person name="Ma L.-J."/>
            <person name="Jaffe D."/>
            <person name="Butler J."/>
            <person name="Alvarez P."/>
            <person name="Gnerre S."/>
            <person name="Grabherr M."/>
            <person name="Kleber M."/>
            <person name="Mauceli E."/>
            <person name="Brockman W."/>
            <person name="MacCallum I.A."/>
            <person name="Young S."/>
            <person name="LaButti K."/>
            <person name="DeCaprio D."/>
            <person name="Crawford M."/>
            <person name="Koehrsen M."/>
            <person name="Engels R."/>
            <person name="Montgomery P."/>
            <person name="Pearson M."/>
            <person name="Howarth C."/>
            <person name="Larson L."/>
            <person name="White J."/>
            <person name="O'Leary S."/>
            <person name="Kodira C."/>
            <person name="Zeng Q."/>
            <person name="Yandava C."/>
            <person name="Alvarado L."/>
            <person name="Kistler C."/>
            <person name="Shim W.-B."/>
            <person name="Kang S."/>
            <person name="Woloshuk C."/>
        </authorList>
    </citation>
    <scope>NUCLEOTIDE SEQUENCE</scope>
    <source>
        <strain evidence="5">4287</strain>
    </source>
</reference>
<evidence type="ECO:0000259" key="4">
    <source>
        <dbReference type="Pfam" id="PF24086"/>
    </source>
</evidence>
<feature type="region of interest" description="Disordered" evidence="1">
    <location>
        <begin position="26"/>
        <end position="50"/>
    </location>
</feature>
<name>A0A0J9ULC0_FUSO4</name>
<dbReference type="InterPro" id="IPR055795">
    <property type="entry name" value="DUF7371"/>
</dbReference>
<feature type="compositionally biased region" description="Polar residues" evidence="1">
    <location>
        <begin position="724"/>
        <end position="746"/>
    </location>
</feature>
<feature type="compositionally biased region" description="Polar residues" evidence="1">
    <location>
        <begin position="369"/>
        <end position="380"/>
    </location>
</feature>
<evidence type="ECO:0000313" key="5">
    <source>
        <dbReference type="EMBL" id="KNB00055.1"/>
    </source>
</evidence>
<feature type="region of interest" description="Disordered" evidence="1">
    <location>
        <begin position="720"/>
        <end position="761"/>
    </location>
</feature>
<gene>
    <name evidence="5" type="ORF">FOXG_03736</name>
</gene>
<keyword evidence="2" id="KW-1133">Transmembrane helix</keyword>